<reference evidence="2" key="1">
    <citation type="journal article" date="2021" name="New Phytol.">
        <title>Evolutionary innovations through gain and loss of genes in the ectomycorrhizal Boletales.</title>
        <authorList>
            <person name="Wu G."/>
            <person name="Miyauchi S."/>
            <person name="Morin E."/>
            <person name="Kuo A."/>
            <person name="Drula E."/>
            <person name="Varga T."/>
            <person name="Kohler A."/>
            <person name="Feng B."/>
            <person name="Cao Y."/>
            <person name="Lipzen A."/>
            <person name="Daum C."/>
            <person name="Hundley H."/>
            <person name="Pangilinan J."/>
            <person name="Johnson J."/>
            <person name="Barry K."/>
            <person name="LaButti K."/>
            <person name="Ng V."/>
            <person name="Ahrendt S."/>
            <person name="Min B."/>
            <person name="Choi I.G."/>
            <person name="Park H."/>
            <person name="Plett J.M."/>
            <person name="Magnuson J."/>
            <person name="Spatafora J.W."/>
            <person name="Nagy L.G."/>
            <person name="Henrissat B."/>
            <person name="Grigoriev I.V."/>
            <person name="Yang Z.L."/>
            <person name="Xu J."/>
            <person name="Martin F.M."/>
        </authorList>
    </citation>
    <scope>NUCLEOTIDE SEQUENCE</scope>
    <source>
        <strain evidence="2">KKN 215</strain>
    </source>
</reference>
<protein>
    <recommendedName>
        <fullName evidence="1">F-box domain-containing protein</fullName>
    </recommendedName>
</protein>
<dbReference type="Gene3D" id="1.20.1280.50">
    <property type="match status" value="1"/>
</dbReference>
<gene>
    <name evidence="2" type="ORF">BXZ70DRAFT_63061</name>
</gene>
<dbReference type="Pfam" id="PF12937">
    <property type="entry name" value="F-box-like"/>
    <property type="match status" value="1"/>
</dbReference>
<dbReference type="InterPro" id="IPR001810">
    <property type="entry name" value="F-box_dom"/>
</dbReference>
<feature type="domain" description="F-box" evidence="1">
    <location>
        <begin position="1"/>
        <end position="49"/>
    </location>
</feature>
<organism evidence="2 3">
    <name type="scientific">Cristinia sonorae</name>
    <dbReference type="NCBI Taxonomy" id="1940300"/>
    <lineage>
        <taxon>Eukaryota</taxon>
        <taxon>Fungi</taxon>
        <taxon>Dikarya</taxon>
        <taxon>Basidiomycota</taxon>
        <taxon>Agaricomycotina</taxon>
        <taxon>Agaricomycetes</taxon>
        <taxon>Agaricomycetidae</taxon>
        <taxon>Agaricales</taxon>
        <taxon>Pleurotineae</taxon>
        <taxon>Stephanosporaceae</taxon>
        <taxon>Cristinia</taxon>
    </lineage>
</organism>
<dbReference type="InterPro" id="IPR036047">
    <property type="entry name" value="F-box-like_dom_sf"/>
</dbReference>
<sequence length="513" mass="58039">MSPLYSLPTELLEKILLTADLQTIARCQQVSTLFREVICKSTSITYRIELAINGCYDGNAGGWTIVQRLEALRNRRKAYITMNPTARRVVKGRHLPWRKMISGYFTWTDLEGRLHILQVPSVFRGIPEEEWVIDGSIVDTVHAIDLYIDPDENLLVILERKTRYDWQVSIRSFRTGEPHPEARLSELPINIKVSSWDIFGGGVMTYGDYVGAHTQGGLKQFVLLNWRTGQTILHIKSRHAFCYAFLSDRYLLIPHACADPDPNNVILSLIDLTKAPLNGGKESNLVELPTVTILQFELPFMCNETLLRLETTQCPPRHRRKQRVPFSPGGDDLIALTFRYNTEEQPLSTLLFPISRLLKWVGDDAPPGVLNTSICWNCWGSEGSRLLADTSLDFVNGMMALLGGSRWIEDLDAPLYLYDFGEVGARKHLAEVDQGVAPRDVQYDAQSIYQRANAPPIVTSLPARRMKVPNGIANRENGRILSVVVDDDCIVSTYSYGNDQSDILVNEYHIWSF</sequence>
<dbReference type="SMART" id="SM00256">
    <property type="entry name" value="FBOX"/>
    <property type="match status" value="1"/>
</dbReference>
<dbReference type="Proteomes" id="UP000813824">
    <property type="component" value="Unassembled WGS sequence"/>
</dbReference>
<dbReference type="CDD" id="cd09917">
    <property type="entry name" value="F-box_SF"/>
    <property type="match status" value="1"/>
</dbReference>
<name>A0A8K0USK6_9AGAR</name>
<evidence type="ECO:0000313" key="3">
    <source>
        <dbReference type="Proteomes" id="UP000813824"/>
    </source>
</evidence>
<comment type="caution">
    <text evidence="2">The sequence shown here is derived from an EMBL/GenBank/DDBJ whole genome shotgun (WGS) entry which is preliminary data.</text>
</comment>
<accession>A0A8K0USK6</accession>
<evidence type="ECO:0000259" key="1">
    <source>
        <dbReference type="PROSITE" id="PS50181"/>
    </source>
</evidence>
<keyword evidence="3" id="KW-1185">Reference proteome</keyword>
<dbReference type="AlphaFoldDB" id="A0A8K0USK6"/>
<dbReference type="SUPFAM" id="SSF81383">
    <property type="entry name" value="F-box domain"/>
    <property type="match status" value="1"/>
</dbReference>
<dbReference type="EMBL" id="JAEVFJ010000010">
    <property type="protein sequence ID" value="KAH8102241.1"/>
    <property type="molecule type" value="Genomic_DNA"/>
</dbReference>
<evidence type="ECO:0000313" key="2">
    <source>
        <dbReference type="EMBL" id="KAH8102241.1"/>
    </source>
</evidence>
<dbReference type="OrthoDB" id="2745718at2759"/>
<proteinExistence type="predicted"/>
<dbReference type="PROSITE" id="PS50181">
    <property type="entry name" value="FBOX"/>
    <property type="match status" value="1"/>
</dbReference>